<dbReference type="AlphaFoldDB" id="A0A5J4PFS2"/>
<name>A0A5J4PFS2_9ZZZZ</name>
<dbReference type="Gene3D" id="1.20.1530.20">
    <property type="match status" value="1"/>
</dbReference>
<organism evidence="1">
    <name type="scientific">termite gut metagenome</name>
    <dbReference type="NCBI Taxonomy" id="433724"/>
    <lineage>
        <taxon>unclassified sequences</taxon>
        <taxon>metagenomes</taxon>
        <taxon>organismal metagenomes</taxon>
    </lineage>
</organism>
<feature type="non-terminal residue" evidence="1">
    <location>
        <position position="1"/>
    </location>
</feature>
<dbReference type="EMBL" id="SNRY01008521">
    <property type="protein sequence ID" value="KAA6308376.1"/>
    <property type="molecule type" value="Genomic_DNA"/>
</dbReference>
<accession>A0A5J4PFS2</accession>
<evidence type="ECO:0000313" key="1">
    <source>
        <dbReference type="EMBL" id="KAA6308376.1"/>
    </source>
</evidence>
<reference evidence="1" key="1">
    <citation type="submission" date="2019-03" db="EMBL/GenBank/DDBJ databases">
        <title>Single cell metagenomics reveals metabolic interactions within the superorganism composed of flagellate Streblomastix strix and complex community of Bacteroidetes bacteria on its surface.</title>
        <authorList>
            <person name="Treitli S.C."/>
            <person name="Kolisko M."/>
            <person name="Husnik F."/>
            <person name="Keeling P."/>
            <person name="Hampl V."/>
        </authorList>
    </citation>
    <scope>NUCLEOTIDE SEQUENCE</scope>
    <source>
        <strain evidence="1">STM</strain>
    </source>
</reference>
<dbReference type="InterPro" id="IPR038770">
    <property type="entry name" value="Na+/solute_symporter_sf"/>
</dbReference>
<evidence type="ECO:0008006" key="2">
    <source>
        <dbReference type="Google" id="ProtNLM"/>
    </source>
</evidence>
<sequence>FFTGKTLGSNYNDRIISGQALGQKNTILAIWMAHTYLNPLAAVGPGFYVLWQNVINSWQLWMRNKKHQRMEDK</sequence>
<gene>
    <name evidence="1" type="ORF">EZS27_039945</name>
</gene>
<protein>
    <recommendedName>
        <fullName evidence="2">Transporter</fullName>
    </recommendedName>
</protein>
<proteinExistence type="predicted"/>
<comment type="caution">
    <text evidence="1">The sequence shown here is derived from an EMBL/GenBank/DDBJ whole genome shotgun (WGS) entry which is preliminary data.</text>
</comment>